<accession>A0A7J8T7Q2</accession>
<dbReference type="SUPFAM" id="SSF53098">
    <property type="entry name" value="Ribonuclease H-like"/>
    <property type="match status" value="1"/>
</dbReference>
<organism evidence="2 3">
    <name type="scientific">Gossypium davidsonii</name>
    <name type="common">Davidson's cotton</name>
    <name type="synonym">Gossypium klotzschianum subsp. davidsonii</name>
    <dbReference type="NCBI Taxonomy" id="34287"/>
    <lineage>
        <taxon>Eukaryota</taxon>
        <taxon>Viridiplantae</taxon>
        <taxon>Streptophyta</taxon>
        <taxon>Embryophyta</taxon>
        <taxon>Tracheophyta</taxon>
        <taxon>Spermatophyta</taxon>
        <taxon>Magnoliopsida</taxon>
        <taxon>eudicotyledons</taxon>
        <taxon>Gunneridae</taxon>
        <taxon>Pentapetalae</taxon>
        <taxon>rosids</taxon>
        <taxon>malvids</taxon>
        <taxon>Malvales</taxon>
        <taxon>Malvaceae</taxon>
        <taxon>Malvoideae</taxon>
        <taxon>Gossypium</taxon>
    </lineage>
</organism>
<feature type="domain" description="RNase H type-1" evidence="1">
    <location>
        <begin position="103"/>
        <end position="224"/>
    </location>
</feature>
<dbReference type="InterPro" id="IPR002156">
    <property type="entry name" value="RNaseH_domain"/>
</dbReference>
<dbReference type="GO" id="GO:0004523">
    <property type="term" value="F:RNA-DNA hybrid ribonuclease activity"/>
    <property type="evidence" value="ECO:0007669"/>
    <property type="project" value="InterPro"/>
</dbReference>
<evidence type="ECO:0000259" key="1">
    <source>
        <dbReference type="Pfam" id="PF13456"/>
    </source>
</evidence>
<dbReference type="EMBL" id="JABFAC010238027">
    <property type="protein sequence ID" value="MBA0634424.1"/>
    <property type="molecule type" value="Genomic_DNA"/>
</dbReference>
<dbReference type="Proteomes" id="UP000593561">
    <property type="component" value="Unassembled WGS sequence"/>
</dbReference>
<gene>
    <name evidence="2" type="ORF">Godav_029565</name>
</gene>
<proteinExistence type="predicted"/>
<dbReference type="InterPro" id="IPR044730">
    <property type="entry name" value="RNase_H-like_dom_plant"/>
</dbReference>
<dbReference type="PANTHER" id="PTHR47074">
    <property type="entry name" value="BNAC02G40300D PROTEIN"/>
    <property type="match status" value="1"/>
</dbReference>
<dbReference type="AlphaFoldDB" id="A0A7J8T7Q2"/>
<dbReference type="InterPro" id="IPR012337">
    <property type="entry name" value="RNaseH-like_sf"/>
</dbReference>
<keyword evidence="3" id="KW-1185">Reference proteome</keyword>
<sequence>MWKVYNDFLPTYANPNKRNLLNPSACLKCLEGTESVDHLLRFRPVTEQKPIGDDGIKQSIQDISGFIAGYIKELESISDERPSICMPKTSYWRPPQQGTVKFNFSSSFNVHGNKSFLGLIIRNKVCLIMGACTYPYSHVVDAFVAEARACERVIWFARELRFQHIQIEGDSLAIIKKLQLDTSDKSVLGSIVVDIKQNMGLFVYVTFHHVSRDENEAAHVLAREGCCSLKEWFWIEEAPELAERAAVAD</sequence>
<comment type="caution">
    <text evidence="2">The sequence shown here is derived from an EMBL/GenBank/DDBJ whole genome shotgun (WGS) entry which is preliminary data.</text>
</comment>
<dbReference type="InterPro" id="IPR052929">
    <property type="entry name" value="RNase_H-like_EbsB-rel"/>
</dbReference>
<evidence type="ECO:0000313" key="3">
    <source>
        <dbReference type="Proteomes" id="UP000593561"/>
    </source>
</evidence>
<reference evidence="2 3" key="1">
    <citation type="journal article" date="2019" name="Genome Biol. Evol.">
        <title>Insights into the evolution of the New World diploid cottons (Gossypium, subgenus Houzingenia) based on genome sequencing.</title>
        <authorList>
            <person name="Grover C.E."/>
            <person name="Arick M.A. 2nd"/>
            <person name="Thrash A."/>
            <person name="Conover J.L."/>
            <person name="Sanders W.S."/>
            <person name="Peterson D.G."/>
            <person name="Frelichowski J.E."/>
            <person name="Scheffler J.A."/>
            <person name="Scheffler B.E."/>
            <person name="Wendel J.F."/>
        </authorList>
    </citation>
    <scope>NUCLEOTIDE SEQUENCE [LARGE SCALE GENOMIC DNA]</scope>
    <source>
        <strain evidence="2">27</strain>
        <tissue evidence="2">Leaf</tissue>
    </source>
</reference>
<evidence type="ECO:0000313" key="2">
    <source>
        <dbReference type="EMBL" id="MBA0634424.1"/>
    </source>
</evidence>
<dbReference type="Pfam" id="PF13456">
    <property type="entry name" value="RVT_3"/>
    <property type="match status" value="1"/>
</dbReference>
<dbReference type="CDD" id="cd06222">
    <property type="entry name" value="RNase_H_like"/>
    <property type="match status" value="1"/>
</dbReference>
<dbReference type="GO" id="GO:0003676">
    <property type="term" value="F:nucleic acid binding"/>
    <property type="evidence" value="ECO:0007669"/>
    <property type="project" value="InterPro"/>
</dbReference>
<protein>
    <recommendedName>
        <fullName evidence="1">RNase H type-1 domain-containing protein</fullName>
    </recommendedName>
</protein>
<dbReference type="Gene3D" id="3.30.420.10">
    <property type="entry name" value="Ribonuclease H-like superfamily/Ribonuclease H"/>
    <property type="match status" value="1"/>
</dbReference>
<dbReference type="InterPro" id="IPR036397">
    <property type="entry name" value="RNaseH_sf"/>
</dbReference>
<dbReference type="PANTHER" id="PTHR47074:SF61">
    <property type="entry name" value="RNASE H TYPE-1 DOMAIN-CONTAINING PROTEIN"/>
    <property type="match status" value="1"/>
</dbReference>
<name>A0A7J8T7Q2_GOSDV</name>